<name>A0A218VA20_9PASE</name>
<comment type="caution">
    <text evidence="2">The sequence shown here is derived from an EMBL/GenBank/DDBJ whole genome shotgun (WGS) entry which is preliminary data.</text>
</comment>
<evidence type="ECO:0000313" key="2">
    <source>
        <dbReference type="EMBL" id="OWK62833.1"/>
    </source>
</evidence>
<dbReference type="GO" id="GO:0005576">
    <property type="term" value="C:extracellular region"/>
    <property type="evidence" value="ECO:0007669"/>
    <property type="project" value="TreeGrafter"/>
</dbReference>
<dbReference type="GO" id="GO:0010629">
    <property type="term" value="P:negative regulation of gene expression"/>
    <property type="evidence" value="ECO:0007669"/>
    <property type="project" value="TreeGrafter"/>
</dbReference>
<organism evidence="2 3">
    <name type="scientific">Lonchura striata</name>
    <name type="common">white-rumped munia</name>
    <dbReference type="NCBI Taxonomy" id="40157"/>
    <lineage>
        <taxon>Eukaryota</taxon>
        <taxon>Metazoa</taxon>
        <taxon>Chordata</taxon>
        <taxon>Craniata</taxon>
        <taxon>Vertebrata</taxon>
        <taxon>Euteleostomi</taxon>
        <taxon>Archelosauria</taxon>
        <taxon>Archosauria</taxon>
        <taxon>Dinosauria</taxon>
        <taxon>Saurischia</taxon>
        <taxon>Theropoda</taxon>
        <taxon>Coelurosauria</taxon>
        <taxon>Aves</taxon>
        <taxon>Neognathae</taxon>
        <taxon>Neoaves</taxon>
        <taxon>Telluraves</taxon>
        <taxon>Australaves</taxon>
        <taxon>Passeriformes</taxon>
        <taxon>Passeroidea</taxon>
        <taxon>Estrildidae</taxon>
        <taxon>Estrildinae</taxon>
        <taxon>Lonchura</taxon>
    </lineage>
</organism>
<dbReference type="AlphaFoldDB" id="A0A218VA20"/>
<dbReference type="InterPro" id="IPR040311">
    <property type="entry name" value="CCDC3"/>
</dbReference>
<dbReference type="PANTHER" id="PTHR31663">
    <property type="entry name" value="COILED-COIL DOMAIN-CONTAINING PROTEIN 3"/>
    <property type="match status" value="1"/>
</dbReference>
<keyword evidence="3" id="KW-1185">Reference proteome</keyword>
<gene>
    <name evidence="2" type="primary">CCDC3_0</name>
    <name evidence="2" type="ORF">RLOC_00006397</name>
</gene>
<reference evidence="2 3" key="1">
    <citation type="submission" date="2017-05" db="EMBL/GenBank/DDBJ databases">
        <title>Genome of assembly of the Bengalese finch, Lonchura striata domestica.</title>
        <authorList>
            <person name="Colquitt B.M."/>
            <person name="Brainard M.S."/>
        </authorList>
    </citation>
    <scope>NUCLEOTIDE SEQUENCE [LARGE SCALE GENOMIC DNA]</scope>
    <source>
        <strain evidence="2">White83orange57</strain>
    </source>
</reference>
<evidence type="ECO:0000256" key="1">
    <source>
        <dbReference type="SAM" id="Coils"/>
    </source>
</evidence>
<feature type="coiled-coil region" evidence="1">
    <location>
        <begin position="19"/>
        <end position="67"/>
    </location>
</feature>
<evidence type="ECO:0000313" key="3">
    <source>
        <dbReference type="Proteomes" id="UP000197619"/>
    </source>
</evidence>
<accession>A0A218VA20</accession>
<protein>
    <submittedName>
        <fullName evidence="2">Coiled-coil domain-containing protein 3</fullName>
    </submittedName>
</protein>
<dbReference type="Proteomes" id="UP000197619">
    <property type="component" value="Unassembled WGS sequence"/>
</dbReference>
<dbReference type="PANTHER" id="PTHR31663:SF4">
    <property type="entry name" value="COILED-COIL DOMAIN-CONTAINING PROTEIN 3"/>
    <property type="match status" value="1"/>
</dbReference>
<proteinExistence type="predicted"/>
<sequence length="199" mass="21836">MSERQELDVPSGGNIALMCSSVQKALFEEEDRVKKLQQKVAALEKRNKQLRDRVKKVKRSLRQARKNSRHMELVNRKLSEKLSSAGGQIPYINSLKQENSHGTYLKWIQGLAVICASPLSPTSTITFRLSLMEVPAQTSGPLQALDTGALPASLPPPHELGKQGLGSRDECGGKDEGMNALHSLITPFTLLSPQDLNLA</sequence>
<dbReference type="EMBL" id="MUZQ01000021">
    <property type="protein sequence ID" value="OWK62833.1"/>
    <property type="molecule type" value="Genomic_DNA"/>
</dbReference>
<keyword evidence="1" id="KW-0175">Coiled coil</keyword>
<dbReference type="Gene3D" id="1.20.5.340">
    <property type="match status" value="1"/>
</dbReference>